<protein>
    <submittedName>
        <fullName evidence="1">Uncharacterized protein</fullName>
    </submittedName>
</protein>
<proteinExistence type="predicted"/>
<dbReference type="GO" id="GO:0003677">
    <property type="term" value="F:DNA binding"/>
    <property type="evidence" value="ECO:0007669"/>
    <property type="project" value="InterPro"/>
</dbReference>
<dbReference type="InterPro" id="IPR010982">
    <property type="entry name" value="Lambda_DNA-bd_dom_sf"/>
</dbReference>
<reference evidence="1 2" key="1">
    <citation type="submission" date="2020-06" db="EMBL/GenBank/DDBJ databases">
        <title>Mannheimia pernigra sp. nov. isolated from bovine respiratory tract.</title>
        <authorList>
            <person name="Kuhnert P."/>
            <person name="Akarsu-Egger H."/>
        </authorList>
    </citation>
    <scope>NUCLEOTIDE SEQUENCE [LARGE SCALE GENOMIC DNA]</scope>
    <source>
        <strain evidence="1 2">BNO311</strain>
    </source>
</reference>
<name>A0A7D5DX53_9PAST</name>
<evidence type="ECO:0000313" key="1">
    <source>
        <dbReference type="EMBL" id="QLB40827.1"/>
    </source>
</evidence>
<dbReference type="EMBL" id="CP055306">
    <property type="protein sequence ID" value="QLB40827.1"/>
    <property type="molecule type" value="Genomic_DNA"/>
</dbReference>
<gene>
    <name evidence="1" type="ORF">HV559_08060</name>
</gene>
<dbReference type="AlphaFoldDB" id="A0A7D5DX53"/>
<dbReference type="RefSeq" id="WP_176810075.1">
    <property type="nucleotide sequence ID" value="NZ_CP055306.1"/>
</dbReference>
<organism evidence="1 2">
    <name type="scientific">Mannheimia pernigra</name>
    <dbReference type="NCBI Taxonomy" id="111844"/>
    <lineage>
        <taxon>Bacteria</taxon>
        <taxon>Pseudomonadati</taxon>
        <taxon>Pseudomonadota</taxon>
        <taxon>Gammaproteobacteria</taxon>
        <taxon>Pasteurellales</taxon>
        <taxon>Pasteurellaceae</taxon>
        <taxon>Mannheimia</taxon>
    </lineage>
</organism>
<evidence type="ECO:0000313" key="2">
    <source>
        <dbReference type="Proteomes" id="UP000509660"/>
    </source>
</evidence>
<sequence length="66" mass="7322">MTPLDKALQVFEGSQVELARALGKSPQFIAMIKRRGGHLTTKTVSPEHWAKATGLPKSELFPEFQD</sequence>
<accession>A0A7D5DX53</accession>
<dbReference type="Proteomes" id="UP000509660">
    <property type="component" value="Chromosome"/>
</dbReference>
<dbReference type="Gene3D" id="1.10.260.40">
    <property type="entry name" value="lambda repressor-like DNA-binding domains"/>
    <property type="match status" value="1"/>
</dbReference>
<keyword evidence="2" id="KW-1185">Reference proteome</keyword>